<protein>
    <submittedName>
        <fullName evidence="1">Uncharacterized protein</fullName>
    </submittedName>
</protein>
<evidence type="ECO:0000313" key="2">
    <source>
        <dbReference type="Proteomes" id="UP000267979"/>
    </source>
</evidence>
<proteinExistence type="predicted"/>
<accession>A0A3R9MRQ8</accession>
<name>A0A3R9MRQ8_STROR</name>
<reference evidence="1 2" key="1">
    <citation type="submission" date="2018-11" db="EMBL/GenBank/DDBJ databases">
        <title>Species Designations Belie Phenotypic and Genotypic Heterogeneity in Oral Streptococci.</title>
        <authorList>
            <person name="Velsko I."/>
        </authorList>
    </citation>
    <scope>NUCLEOTIDE SEQUENCE [LARGE SCALE GENOMIC DNA]</scope>
    <source>
        <strain evidence="1 2">BCC52</strain>
    </source>
</reference>
<dbReference type="Proteomes" id="UP000267979">
    <property type="component" value="Unassembled WGS sequence"/>
</dbReference>
<gene>
    <name evidence="1" type="ORF">D8844_05300</name>
</gene>
<organism evidence="1 2">
    <name type="scientific">Streptococcus oralis</name>
    <dbReference type="NCBI Taxonomy" id="1303"/>
    <lineage>
        <taxon>Bacteria</taxon>
        <taxon>Bacillati</taxon>
        <taxon>Bacillota</taxon>
        <taxon>Bacilli</taxon>
        <taxon>Lactobacillales</taxon>
        <taxon>Streptococcaceae</taxon>
        <taxon>Streptococcus</taxon>
    </lineage>
</organism>
<evidence type="ECO:0000313" key="1">
    <source>
        <dbReference type="EMBL" id="RSK17458.1"/>
    </source>
</evidence>
<dbReference type="AlphaFoldDB" id="A0A3R9MRQ8"/>
<sequence>MNESEKIIFEELEEVVMSYVANCHHAAAYYEAD</sequence>
<dbReference type="EMBL" id="RMVK01000004">
    <property type="protein sequence ID" value="RSK17458.1"/>
    <property type="molecule type" value="Genomic_DNA"/>
</dbReference>
<comment type="caution">
    <text evidence="1">The sequence shown here is derived from an EMBL/GenBank/DDBJ whole genome shotgun (WGS) entry which is preliminary data.</text>
</comment>